<dbReference type="RefSeq" id="XP_001746504.1">
    <property type="nucleotide sequence ID" value="XM_001746452.1"/>
</dbReference>
<dbReference type="EMBL" id="CH991553">
    <property type="protein sequence ID" value="EDQ88891.1"/>
    <property type="molecule type" value="Genomic_DNA"/>
</dbReference>
<dbReference type="GeneID" id="5891582"/>
<dbReference type="InterPro" id="IPR053017">
    <property type="entry name" value="Mito_Cit/Oxoglu_Carrier"/>
</dbReference>
<feature type="repeat" description="Solcar" evidence="4">
    <location>
        <begin position="334"/>
        <end position="420"/>
    </location>
</feature>
<dbReference type="GO" id="GO:0015742">
    <property type="term" value="P:alpha-ketoglutarate transport"/>
    <property type="evidence" value="ECO:0000318"/>
    <property type="project" value="GO_Central"/>
</dbReference>
<evidence type="ECO:0000313" key="6">
    <source>
        <dbReference type="EMBL" id="EDQ88891.1"/>
    </source>
</evidence>
<proteinExistence type="inferred from homology"/>
<keyword evidence="2 4" id="KW-0812">Transmembrane</keyword>
<dbReference type="GO" id="GO:0016020">
    <property type="term" value="C:membrane"/>
    <property type="evidence" value="ECO:0007669"/>
    <property type="project" value="UniProtKB-SubCell"/>
</dbReference>
<keyword evidence="5" id="KW-0813">Transport</keyword>
<accession>A9V192</accession>
<dbReference type="PANTHER" id="PTHR46982:SF1">
    <property type="entry name" value="CITRATE_OXOGLUTARATE CARRIER PROTEIN"/>
    <property type="match status" value="1"/>
</dbReference>
<feature type="repeat" description="Solcar" evidence="4">
    <location>
        <begin position="238"/>
        <end position="320"/>
    </location>
</feature>
<dbReference type="eggNOG" id="KOG0756">
    <property type="taxonomic scope" value="Eukaryota"/>
</dbReference>
<sequence length="430" mass="46560">MANPADSPALVASNVEVADSNAQDAPADSSPILSLRPGYGEPLVSHEPLVVCADDLERQYLLEFYPRVPFARQQRRYRHMPDIVISKLREANGQLQIMTNSYGNFTESQQSRFAEEARQEIESIQSTLAVLQGTPRPKESTTQKKIVDARNGAILQMVEAASLGMPLEVWKTHLGRYRNQGTIEGLMAIYRSNGGGFAGARAFWRGTSAKMVESASKGSVLMFSKEFIKDSALGMGVSPTAAGFLAGAGGGVCQVSVMGPCTFLVTSAVTNKQISLTEQIRATWQAKGFRGFYPGGTAIAFRQATNWASRQGFTDAVREIIKKVNYDNPATARLTVFQEVCAGVIGGTLACWNHPFEVARIEAQARAAANEPSLSMLATMRHVVDGHGFGGLFKGVVPRIFLGIWQTTFMVTGANLIRTHILNAPSKSGH</sequence>
<dbReference type="Proteomes" id="UP000001357">
    <property type="component" value="Unassembled WGS sequence"/>
</dbReference>
<evidence type="ECO:0000256" key="1">
    <source>
        <dbReference type="ARBA" id="ARBA00004141"/>
    </source>
</evidence>
<name>A9V192_MONBE</name>
<keyword evidence="7" id="KW-1185">Reference proteome</keyword>
<protein>
    <recommendedName>
        <fullName evidence="8">Mitochondrial carrier protein</fullName>
    </recommendedName>
</protein>
<dbReference type="Gene3D" id="1.50.40.10">
    <property type="entry name" value="Mitochondrial carrier domain"/>
    <property type="match status" value="1"/>
</dbReference>
<evidence type="ECO:0000256" key="3">
    <source>
        <dbReference type="ARBA" id="ARBA00023136"/>
    </source>
</evidence>
<evidence type="ECO:0000256" key="4">
    <source>
        <dbReference type="PROSITE-ProRule" id="PRU00282"/>
    </source>
</evidence>
<dbReference type="SUPFAM" id="SSF103506">
    <property type="entry name" value="Mitochondrial carrier"/>
    <property type="match status" value="1"/>
</dbReference>
<keyword evidence="3 4" id="KW-0472">Membrane</keyword>
<dbReference type="KEGG" id="mbr:MONBRDRAFT_26061"/>
<dbReference type="InterPro" id="IPR023395">
    <property type="entry name" value="MCP_dom_sf"/>
</dbReference>
<dbReference type="GO" id="GO:0006843">
    <property type="term" value="P:mitochondrial citrate transmembrane transport"/>
    <property type="evidence" value="ECO:0000318"/>
    <property type="project" value="GO_Central"/>
</dbReference>
<dbReference type="PROSITE" id="PS50920">
    <property type="entry name" value="SOLCAR"/>
    <property type="match status" value="2"/>
</dbReference>
<gene>
    <name evidence="6" type="ORF">MONBRDRAFT_26061</name>
</gene>
<dbReference type="FunFam" id="1.50.40.10:FF:000078">
    <property type="entry name" value="Mitochondrial DNA replication protein YHM2"/>
    <property type="match status" value="1"/>
</dbReference>
<comment type="similarity">
    <text evidence="5">Belongs to the mitochondrial carrier (TC 2.A.29) family.</text>
</comment>
<dbReference type="GO" id="GO:0005739">
    <property type="term" value="C:mitochondrion"/>
    <property type="evidence" value="ECO:0000318"/>
    <property type="project" value="GO_Central"/>
</dbReference>
<evidence type="ECO:0000256" key="2">
    <source>
        <dbReference type="ARBA" id="ARBA00022692"/>
    </source>
</evidence>
<dbReference type="Pfam" id="PF00153">
    <property type="entry name" value="Mito_carr"/>
    <property type="match status" value="2"/>
</dbReference>
<dbReference type="InterPro" id="IPR018108">
    <property type="entry name" value="MCP_transmembrane"/>
</dbReference>
<organism evidence="6 7">
    <name type="scientific">Monosiga brevicollis</name>
    <name type="common">Choanoflagellate</name>
    <dbReference type="NCBI Taxonomy" id="81824"/>
    <lineage>
        <taxon>Eukaryota</taxon>
        <taxon>Choanoflagellata</taxon>
        <taxon>Craspedida</taxon>
        <taxon>Salpingoecidae</taxon>
        <taxon>Monosiga</taxon>
    </lineage>
</organism>
<reference evidence="6 7" key="1">
    <citation type="journal article" date="2008" name="Nature">
        <title>The genome of the choanoflagellate Monosiga brevicollis and the origin of metazoans.</title>
        <authorList>
            <consortium name="JGI Sequencing"/>
            <person name="King N."/>
            <person name="Westbrook M.J."/>
            <person name="Young S.L."/>
            <person name="Kuo A."/>
            <person name="Abedin M."/>
            <person name="Chapman J."/>
            <person name="Fairclough S."/>
            <person name="Hellsten U."/>
            <person name="Isogai Y."/>
            <person name="Letunic I."/>
            <person name="Marr M."/>
            <person name="Pincus D."/>
            <person name="Putnam N."/>
            <person name="Rokas A."/>
            <person name="Wright K.J."/>
            <person name="Zuzow R."/>
            <person name="Dirks W."/>
            <person name="Good M."/>
            <person name="Goodstein D."/>
            <person name="Lemons D."/>
            <person name="Li W."/>
            <person name="Lyons J.B."/>
            <person name="Morris A."/>
            <person name="Nichols S."/>
            <person name="Richter D.J."/>
            <person name="Salamov A."/>
            <person name="Bork P."/>
            <person name="Lim W.A."/>
            <person name="Manning G."/>
            <person name="Miller W.T."/>
            <person name="McGinnis W."/>
            <person name="Shapiro H."/>
            <person name="Tjian R."/>
            <person name="Grigoriev I.V."/>
            <person name="Rokhsar D."/>
        </authorList>
    </citation>
    <scope>NUCLEOTIDE SEQUENCE [LARGE SCALE GENOMIC DNA]</scope>
    <source>
        <strain evidence="7">MX1 / ATCC 50154</strain>
    </source>
</reference>
<comment type="subcellular location">
    <subcellularLocation>
        <location evidence="1">Membrane</location>
        <topology evidence="1">Multi-pass membrane protein</topology>
    </subcellularLocation>
</comment>
<evidence type="ECO:0008006" key="8">
    <source>
        <dbReference type="Google" id="ProtNLM"/>
    </source>
</evidence>
<evidence type="ECO:0000313" key="7">
    <source>
        <dbReference type="Proteomes" id="UP000001357"/>
    </source>
</evidence>
<evidence type="ECO:0000256" key="5">
    <source>
        <dbReference type="RuleBase" id="RU000488"/>
    </source>
</evidence>
<dbReference type="AlphaFoldDB" id="A9V192"/>
<dbReference type="STRING" id="81824.A9V192"/>
<dbReference type="OMA" id="VEMTKHK"/>
<dbReference type="PANTHER" id="PTHR46982">
    <property type="entry name" value="CITRATE/OXOGLUTARATE CARRIER PROTEIN"/>
    <property type="match status" value="1"/>
</dbReference>
<dbReference type="InParanoid" id="A9V192"/>